<proteinExistence type="predicted"/>
<evidence type="ECO:0000313" key="2">
    <source>
        <dbReference type="Proteomes" id="UP001172102"/>
    </source>
</evidence>
<evidence type="ECO:0000313" key="1">
    <source>
        <dbReference type="EMBL" id="KAK0715399.1"/>
    </source>
</evidence>
<gene>
    <name evidence="1" type="ORF">B0H67DRAFT_645158</name>
</gene>
<protein>
    <submittedName>
        <fullName evidence="1">Uncharacterized protein</fullName>
    </submittedName>
</protein>
<accession>A0AA40DTB1</accession>
<dbReference type="Proteomes" id="UP001172102">
    <property type="component" value="Unassembled WGS sequence"/>
</dbReference>
<organism evidence="1 2">
    <name type="scientific">Lasiosphaeris hirsuta</name>
    <dbReference type="NCBI Taxonomy" id="260670"/>
    <lineage>
        <taxon>Eukaryota</taxon>
        <taxon>Fungi</taxon>
        <taxon>Dikarya</taxon>
        <taxon>Ascomycota</taxon>
        <taxon>Pezizomycotina</taxon>
        <taxon>Sordariomycetes</taxon>
        <taxon>Sordariomycetidae</taxon>
        <taxon>Sordariales</taxon>
        <taxon>Lasiosphaeriaceae</taxon>
        <taxon>Lasiosphaeris</taxon>
    </lineage>
</organism>
<name>A0AA40DTB1_9PEZI</name>
<reference evidence="1" key="1">
    <citation type="submission" date="2023-06" db="EMBL/GenBank/DDBJ databases">
        <title>Genome-scale phylogeny and comparative genomics of the fungal order Sordariales.</title>
        <authorList>
            <consortium name="Lawrence Berkeley National Laboratory"/>
            <person name="Hensen N."/>
            <person name="Bonometti L."/>
            <person name="Westerberg I."/>
            <person name="Brannstrom I.O."/>
            <person name="Guillou S."/>
            <person name="Cros-Aarteil S."/>
            <person name="Calhoun S."/>
            <person name="Haridas S."/>
            <person name="Kuo A."/>
            <person name="Mondo S."/>
            <person name="Pangilinan J."/>
            <person name="Riley R."/>
            <person name="Labutti K."/>
            <person name="Andreopoulos B."/>
            <person name="Lipzen A."/>
            <person name="Chen C."/>
            <person name="Yanf M."/>
            <person name="Daum C."/>
            <person name="Ng V."/>
            <person name="Clum A."/>
            <person name="Steindorff A."/>
            <person name="Ohm R."/>
            <person name="Martin F."/>
            <person name="Silar P."/>
            <person name="Natvig D."/>
            <person name="Lalanne C."/>
            <person name="Gautier V."/>
            <person name="Ament-Velasquez S.L."/>
            <person name="Kruys A."/>
            <person name="Hutchinson M.I."/>
            <person name="Powell A.J."/>
            <person name="Barry K."/>
            <person name="Miller A.N."/>
            <person name="Grigoriev I.V."/>
            <person name="Debuchy R."/>
            <person name="Gladieux P."/>
            <person name="Thoren M.H."/>
            <person name="Johannesson H."/>
        </authorList>
    </citation>
    <scope>NUCLEOTIDE SEQUENCE</scope>
    <source>
        <strain evidence="1">SMH4607-1</strain>
    </source>
</reference>
<sequence>MVLKPTHIPFAKGLDQLVAFMFMASQLSAPDRPANMVMKKFAKPELAFMDVHVSPHQTAHAPVSGEARESHGNICKDRARRLREKFARKALCRFPSLLSYIEGLTRVTNETDRPNERLKIHKNLVADHASNWPDHGLLRVSGDEVMGTCVWLGSVAYGASHFLCWINDFVFPSDGEMWAWTASESYLIFSGVL</sequence>
<dbReference type="EMBL" id="JAUKUA010000004">
    <property type="protein sequence ID" value="KAK0715399.1"/>
    <property type="molecule type" value="Genomic_DNA"/>
</dbReference>
<comment type="caution">
    <text evidence="1">The sequence shown here is derived from an EMBL/GenBank/DDBJ whole genome shotgun (WGS) entry which is preliminary data.</text>
</comment>
<dbReference type="AlphaFoldDB" id="A0AA40DTB1"/>
<keyword evidence="2" id="KW-1185">Reference proteome</keyword>